<dbReference type="InterPro" id="IPR010869">
    <property type="entry name" value="DUF1501"/>
</dbReference>
<organism evidence="1 2">
    <name type="scientific">Humisphaera borealis</name>
    <dbReference type="NCBI Taxonomy" id="2807512"/>
    <lineage>
        <taxon>Bacteria</taxon>
        <taxon>Pseudomonadati</taxon>
        <taxon>Planctomycetota</taxon>
        <taxon>Phycisphaerae</taxon>
        <taxon>Tepidisphaerales</taxon>
        <taxon>Tepidisphaeraceae</taxon>
        <taxon>Humisphaera</taxon>
    </lineage>
</organism>
<dbReference type="KEGG" id="hbs:IPV69_18105"/>
<dbReference type="EMBL" id="CP063458">
    <property type="protein sequence ID" value="QOV88160.1"/>
    <property type="molecule type" value="Genomic_DNA"/>
</dbReference>
<dbReference type="PANTHER" id="PTHR43737:SF1">
    <property type="entry name" value="DUF1501 DOMAIN-CONTAINING PROTEIN"/>
    <property type="match status" value="1"/>
</dbReference>
<accession>A0A7M2WUF0</accession>
<sequence length="412" mass="43441">MLIASRRAFLRQILFAAEPVVADPGGHTLVCVFLRGGADTLNIVVPFGDADYYRNRPTLAIAEPKKAGDDAAIGLTDFFGFHPKMSPLFPLFKEGRLGIVNAVGSDDQSGSHFEAQDQIEHGEGFGRQIGGGWLGRHLRSRIAGGDSPLAAVAIGPTLPESLRGAPAAASFESVDEIQLPTAAGKSSAVAKALSKMYATRAGVLGDQGKQTLQLLDRVEQLRGKPYKPEAGVDYPKDEFGKAMMEVARLIKAGLGLEAACVDLGNWDTHFFQGLGNGLQSTLINSLAQGLAAFDADMATRRDQVTTIVMTEFGRRLYENGSAGTDHGRGFAMMALGGRIAGGKILGDWPGLTDQRGIPAVPGVAGPGGLEVKVDYRSILAEVLTDAVGSTQTARVFPDFKPAPVGLVKRSVA</sequence>
<proteinExistence type="predicted"/>
<dbReference type="Proteomes" id="UP000593765">
    <property type="component" value="Chromosome"/>
</dbReference>
<keyword evidence="2" id="KW-1185">Reference proteome</keyword>
<dbReference type="RefSeq" id="WP_206291128.1">
    <property type="nucleotide sequence ID" value="NZ_CP063458.1"/>
</dbReference>
<protein>
    <submittedName>
        <fullName evidence="1">DUF1501 domain-containing protein</fullName>
    </submittedName>
</protein>
<name>A0A7M2WUF0_9BACT</name>
<dbReference type="AlphaFoldDB" id="A0A7M2WUF0"/>
<evidence type="ECO:0000313" key="2">
    <source>
        <dbReference type="Proteomes" id="UP000593765"/>
    </source>
</evidence>
<evidence type="ECO:0000313" key="1">
    <source>
        <dbReference type="EMBL" id="QOV88160.1"/>
    </source>
</evidence>
<dbReference type="PANTHER" id="PTHR43737">
    <property type="entry name" value="BLL7424 PROTEIN"/>
    <property type="match status" value="1"/>
</dbReference>
<reference evidence="1 2" key="1">
    <citation type="submission" date="2020-10" db="EMBL/GenBank/DDBJ databases">
        <title>Wide distribution of Phycisphaera-like planctomycetes from WD2101 soil group in peatlands and genome analysis of the first cultivated representative.</title>
        <authorList>
            <person name="Dedysh S.N."/>
            <person name="Beletsky A.V."/>
            <person name="Ivanova A."/>
            <person name="Kulichevskaya I.S."/>
            <person name="Suzina N.E."/>
            <person name="Philippov D.A."/>
            <person name="Rakitin A.L."/>
            <person name="Mardanov A.V."/>
            <person name="Ravin N.V."/>
        </authorList>
    </citation>
    <scope>NUCLEOTIDE SEQUENCE [LARGE SCALE GENOMIC DNA]</scope>
    <source>
        <strain evidence="1 2">M1803</strain>
    </source>
</reference>
<gene>
    <name evidence="1" type="ORF">IPV69_18105</name>
</gene>
<dbReference type="Pfam" id="PF07394">
    <property type="entry name" value="DUF1501"/>
    <property type="match status" value="1"/>
</dbReference>